<keyword evidence="7" id="KW-0325">Glycoprotein</keyword>
<evidence type="ECO:0000256" key="4">
    <source>
        <dbReference type="ARBA" id="ARBA00022801"/>
    </source>
</evidence>
<keyword evidence="4 8" id="KW-0378">Hydrolase</keyword>
<keyword evidence="5 8" id="KW-0442">Lipid degradation</keyword>
<evidence type="ECO:0000256" key="1">
    <source>
        <dbReference type="ARBA" id="ARBA00008780"/>
    </source>
</evidence>
<reference evidence="11" key="1">
    <citation type="submission" date="2022-12" db="EMBL/GenBank/DDBJ databases">
        <authorList>
            <person name="Brejova B."/>
        </authorList>
    </citation>
    <scope>NUCLEOTIDE SEQUENCE</scope>
</reference>
<evidence type="ECO:0000256" key="3">
    <source>
        <dbReference type="ARBA" id="ARBA00022729"/>
    </source>
</evidence>
<protein>
    <recommendedName>
        <fullName evidence="2 9">Lysophospholipase</fullName>
        <ecNumber evidence="2 9">3.1.1.5</ecNumber>
    </recommendedName>
</protein>
<dbReference type="OrthoDB" id="4084751at2759"/>
<dbReference type="EMBL" id="CANTUO010000001">
    <property type="protein sequence ID" value="CAI5756733.1"/>
    <property type="molecule type" value="Genomic_DNA"/>
</dbReference>
<evidence type="ECO:0000313" key="12">
    <source>
        <dbReference type="Proteomes" id="UP001152885"/>
    </source>
</evidence>
<dbReference type="EC" id="3.1.1.5" evidence="2 9"/>
<dbReference type="GO" id="GO:0046475">
    <property type="term" value="P:glycerophospholipid catabolic process"/>
    <property type="evidence" value="ECO:0007669"/>
    <property type="project" value="TreeGrafter"/>
</dbReference>
<dbReference type="PANTHER" id="PTHR10728:SF33">
    <property type="entry name" value="LYSOPHOSPHOLIPASE 1-RELATED"/>
    <property type="match status" value="1"/>
</dbReference>
<evidence type="ECO:0000259" key="10">
    <source>
        <dbReference type="PROSITE" id="PS51210"/>
    </source>
</evidence>
<organism evidence="11 12">
    <name type="scientific">Candida verbasci</name>
    <dbReference type="NCBI Taxonomy" id="1227364"/>
    <lineage>
        <taxon>Eukaryota</taxon>
        <taxon>Fungi</taxon>
        <taxon>Dikarya</taxon>
        <taxon>Ascomycota</taxon>
        <taxon>Saccharomycotina</taxon>
        <taxon>Pichiomycetes</taxon>
        <taxon>Debaryomycetaceae</taxon>
        <taxon>Candida/Lodderomyces clade</taxon>
        <taxon>Candida</taxon>
    </lineage>
</organism>
<dbReference type="PROSITE" id="PS51210">
    <property type="entry name" value="PLA2C"/>
    <property type="match status" value="1"/>
</dbReference>
<evidence type="ECO:0000256" key="6">
    <source>
        <dbReference type="ARBA" id="ARBA00023098"/>
    </source>
</evidence>
<sequence>MLNSAGALMALDERTSFNSSLGGILQSSNYIGALSGSSWLLGSLIFQNWSSVESILNNPQLDLWNLTTTRQLVNQDGLWTILFPVLFENLDSALSHLNFWDNGDKTGIKYDLQNKTKADNDDYASDKTWSDIRNIDAFANHEMPFPLITALGRKPGTVVYNLNSTVVEMNPFEIGSFDPSLNTFMDIEYIGTNVSNGTPTGVCINGFDNAGFVMGTSSSLFNQFLNTLVCDDCNSLNFVLKWVLKQFLTRLSSNHEDVALYKPNPFYNSQYANSNNITTSDTLYLIDGGIGGEIIPLSTLITTDRKLDAVFAFDSSDDLDIMWPNGTALVNSYERQFSNQGSSMVCPYIPDQNTFLNQNLTAKPTFFGCDAKNLTDLTKDGVVPPIIIYFANRPYEFYSNTSTYALTFTNDEKLGMIQNGYDIATRLNSTIDENFKTCIACALIQREEERRGIEQSDQCKECFKDYCWDGTIATNEPLNLVNFTDSGLTNGSTTFYGDANDKYQSSGLSLFKREETEDVEVSISNTGGKMLPSMISIILMIVSSMII</sequence>
<name>A0A9W4TSR3_9ASCO</name>
<dbReference type="InterPro" id="IPR002642">
    <property type="entry name" value="LysoPLipase_cat_dom"/>
</dbReference>
<evidence type="ECO:0000256" key="5">
    <source>
        <dbReference type="ARBA" id="ARBA00022963"/>
    </source>
</evidence>
<evidence type="ECO:0000256" key="2">
    <source>
        <dbReference type="ARBA" id="ARBA00013274"/>
    </source>
</evidence>
<dbReference type="GO" id="GO:0005886">
    <property type="term" value="C:plasma membrane"/>
    <property type="evidence" value="ECO:0007669"/>
    <property type="project" value="TreeGrafter"/>
</dbReference>
<keyword evidence="6 8" id="KW-0443">Lipid metabolism</keyword>
<dbReference type="GO" id="GO:0004623">
    <property type="term" value="F:phospholipase A2 activity"/>
    <property type="evidence" value="ECO:0007669"/>
    <property type="project" value="TreeGrafter"/>
</dbReference>
<feature type="domain" description="PLA2c" evidence="10">
    <location>
        <begin position="1"/>
        <end position="473"/>
    </location>
</feature>
<evidence type="ECO:0000256" key="9">
    <source>
        <dbReference type="RuleBase" id="RU362103"/>
    </source>
</evidence>
<dbReference type="GO" id="GO:0005783">
    <property type="term" value="C:endoplasmic reticulum"/>
    <property type="evidence" value="ECO:0007669"/>
    <property type="project" value="TreeGrafter"/>
</dbReference>
<dbReference type="InterPro" id="IPR016035">
    <property type="entry name" value="Acyl_Trfase/lysoPLipase"/>
</dbReference>
<accession>A0A9W4TSR3</accession>
<dbReference type="GO" id="GO:0004622">
    <property type="term" value="F:phosphatidylcholine lysophospholipase activity"/>
    <property type="evidence" value="ECO:0007669"/>
    <property type="project" value="UniProtKB-EC"/>
</dbReference>
<keyword evidence="3" id="KW-0732">Signal</keyword>
<dbReference type="SUPFAM" id="SSF52151">
    <property type="entry name" value="FabD/lysophospholipase-like"/>
    <property type="match status" value="1"/>
</dbReference>
<dbReference type="SMART" id="SM00022">
    <property type="entry name" value="PLAc"/>
    <property type="match status" value="1"/>
</dbReference>
<dbReference type="GO" id="GO:0005829">
    <property type="term" value="C:cytosol"/>
    <property type="evidence" value="ECO:0007669"/>
    <property type="project" value="TreeGrafter"/>
</dbReference>
<evidence type="ECO:0000313" key="11">
    <source>
        <dbReference type="EMBL" id="CAI5756733.1"/>
    </source>
</evidence>
<dbReference type="AlphaFoldDB" id="A0A9W4TSR3"/>
<comment type="caution">
    <text evidence="11">The sequence shown here is derived from an EMBL/GenBank/DDBJ whole genome shotgun (WGS) entry which is preliminary data.</text>
</comment>
<dbReference type="PANTHER" id="PTHR10728">
    <property type="entry name" value="CYTOSOLIC PHOSPHOLIPASE A2"/>
    <property type="match status" value="1"/>
</dbReference>
<gene>
    <name evidence="11" type="ORF">CANVERA_P1251</name>
</gene>
<evidence type="ECO:0000256" key="8">
    <source>
        <dbReference type="PROSITE-ProRule" id="PRU00555"/>
    </source>
</evidence>
<comment type="catalytic activity">
    <reaction evidence="9">
        <text>a 1-acyl-sn-glycero-3-phosphocholine + H2O = sn-glycerol 3-phosphocholine + a fatty acid + H(+)</text>
        <dbReference type="Rhea" id="RHEA:15177"/>
        <dbReference type="ChEBI" id="CHEBI:15377"/>
        <dbReference type="ChEBI" id="CHEBI:15378"/>
        <dbReference type="ChEBI" id="CHEBI:16870"/>
        <dbReference type="ChEBI" id="CHEBI:28868"/>
        <dbReference type="ChEBI" id="CHEBI:58168"/>
        <dbReference type="EC" id="3.1.1.5"/>
    </reaction>
</comment>
<dbReference type="Proteomes" id="UP001152885">
    <property type="component" value="Unassembled WGS sequence"/>
</dbReference>
<proteinExistence type="inferred from homology"/>
<comment type="similarity">
    <text evidence="1 9">Belongs to the lysophospholipase family.</text>
</comment>
<keyword evidence="12" id="KW-1185">Reference proteome</keyword>
<dbReference type="GO" id="GO:0005576">
    <property type="term" value="C:extracellular region"/>
    <property type="evidence" value="ECO:0007669"/>
    <property type="project" value="TreeGrafter"/>
</dbReference>
<dbReference type="Pfam" id="PF01735">
    <property type="entry name" value="PLA2_B"/>
    <property type="match status" value="1"/>
</dbReference>
<dbReference type="Gene3D" id="3.40.1090.10">
    <property type="entry name" value="Cytosolic phospholipase A2 catalytic domain"/>
    <property type="match status" value="1"/>
</dbReference>
<evidence type="ECO:0000256" key="7">
    <source>
        <dbReference type="ARBA" id="ARBA00023180"/>
    </source>
</evidence>